<dbReference type="Pfam" id="PF00615">
    <property type="entry name" value="RGS"/>
    <property type="match status" value="2"/>
</dbReference>
<dbReference type="InterPro" id="IPR036305">
    <property type="entry name" value="RGS_sf"/>
</dbReference>
<dbReference type="PANTHER" id="PTHR13155">
    <property type="entry name" value="A-KINASE ANCHOR PROTEINS"/>
    <property type="match status" value="1"/>
</dbReference>
<feature type="domain" description="RGS" evidence="2">
    <location>
        <begin position="328"/>
        <end position="454"/>
    </location>
</feature>
<reference evidence="3 4" key="1">
    <citation type="journal article" date="2024" name="Insects">
        <title>An Improved Chromosome-Level Genome Assembly of the Firefly Pyrocoelia pectoralis.</title>
        <authorList>
            <person name="Fu X."/>
            <person name="Meyer-Rochow V.B."/>
            <person name="Ballantyne L."/>
            <person name="Zhu X."/>
        </authorList>
    </citation>
    <scope>NUCLEOTIDE SEQUENCE [LARGE SCALE GENOMIC DNA]</scope>
    <source>
        <strain evidence="3">XCY_ONT2</strain>
    </source>
</reference>
<dbReference type="GO" id="GO:0008104">
    <property type="term" value="P:intracellular protein localization"/>
    <property type="evidence" value="ECO:0007669"/>
    <property type="project" value="TreeGrafter"/>
</dbReference>
<dbReference type="Gene3D" id="1.10.167.10">
    <property type="entry name" value="Regulator of G-protein Signalling 4, domain 2"/>
    <property type="match status" value="2"/>
</dbReference>
<protein>
    <recommendedName>
        <fullName evidence="2">RGS domain-containing protein</fullName>
    </recommendedName>
</protein>
<dbReference type="InterPro" id="IPR044926">
    <property type="entry name" value="RGS_subdomain_2"/>
</dbReference>
<keyword evidence="4" id="KW-1185">Reference proteome</keyword>
<organism evidence="3 4">
    <name type="scientific">Pyrocoelia pectoralis</name>
    <dbReference type="NCBI Taxonomy" id="417401"/>
    <lineage>
        <taxon>Eukaryota</taxon>
        <taxon>Metazoa</taxon>
        <taxon>Ecdysozoa</taxon>
        <taxon>Arthropoda</taxon>
        <taxon>Hexapoda</taxon>
        <taxon>Insecta</taxon>
        <taxon>Pterygota</taxon>
        <taxon>Neoptera</taxon>
        <taxon>Endopterygota</taxon>
        <taxon>Coleoptera</taxon>
        <taxon>Polyphaga</taxon>
        <taxon>Elateriformia</taxon>
        <taxon>Elateroidea</taxon>
        <taxon>Lampyridae</taxon>
        <taxon>Lampyrinae</taxon>
        <taxon>Pyrocoelia</taxon>
    </lineage>
</organism>
<dbReference type="SUPFAM" id="SSF48097">
    <property type="entry name" value="Regulator of G-protein signaling, RGS"/>
    <property type="match status" value="2"/>
</dbReference>
<dbReference type="PANTHER" id="PTHR13155:SF1">
    <property type="entry name" value="A-KINASE ANCHOR PROTEIN 10, MITOCHONDRIAL"/>
    <property type="match status" value="1"/>
</dbReference>
<feature type="compositionally biased region" description="Low complexity" evidence="1">
    <location>
        <begin position="15"/>
        <end position="26"/>
    </location>
</feature>
<proteinExistence type="predicted"/>
<gene>
    <name evidence="3" type="ORF">RI129_005992</name>
</gene>
<dbReference type="InterPro" id="IPR016137">
    <property type="entry name" value="RGS"/>
</dbReference>
<comment type="caution">
    <text evidence="3">The sequence shown here is derived from an EMBL/GenBank/DDBJ whole genome shotgun (WGS) entry which is preliminary data.</text>
</comment>
<dbReference type="Proteomes" id="UP001329430">
    <property type="component" value="Chromosome 4"/>
</dbReference>
<dbReference type="FunFam" id="1.10.167.10:FF:000005">
    <property type="entry name" value="Putative A-kinase anchor protein 10 mitochondrial"/>
    <property type="match status" value="1"/>
</dbReference>
<dbReference type="InterPro" id="IPR037719">
    <property type="entry name" value="AKAP10_AKB_dom"/>
</dbReference>
<dbReference type="InterPro" id="IPR052246">
    <property type="entry name" value="Cell_Polariz_PKAAnc"/>
</dbReference>
<name>A0AAN7ZJE0_9COLE</name>
<dbReference type="AlphaFoldDB" id="A0AAN7ZJE0"/>
<dbReference type="CDD" id="cd08721">
    <property type="entry name" value="RGS_AKAP2_2"/>
    <property type="match status" value="1"/>
</dbReference>
<dbReference type="GO" id="GO:0051018">
    <property type="term" value="F:protein kinase A binding"/>
    <property type="evidence" value="ECO:0007669"/>
    <property type="project" value="InterPro"/>
</dbReference>
<feature type="region of interest" description="Disordered" evidence="1">
    <location>
        <begin position="1"/>
        <end position="26"/>
    </location>
</feature>
<evidence type="ECO:0000313" key="3">
    <source>
        <dbReference type="EMBL" id="KAK5644692.1"/>
    </source>
</evidence>
<dbReference type="GO" id="GO:0005886">
    <property type="term" value="C:plasma membrane"/>
    <property type="evidence" value="ECO:0007669"/>
    <property type="project" value="TreeGrafter"/>
</dbReference>
<dbReference type="CDD" id="cd12804">
    <property type="entry name" value="AKAP10_AKB"/>
    <property type="match status" value="1"/>
</dbReference>
<dbReference type="PROSITE" id="PS50132">
    <property type="entry name" value="RGS"/>
    <property type="match status" value="2"/>
</dbReference>
<dbReference type="EMBL" id="JAVRBK010000004">
    <property type="protein sequence ID" value="KAK5644692.1"/>
    <property type="molecule type" value="Genomic_DNA"/>
</dbReference>
<feature type="domain" description="RGS" evidence="2">
    <location>
        <begin position="80"/>
        <end position="314"/>
    </location>
</feature>
<sequence length="601" mass="68827">MLKFWRKSSTKESSRSNSSSPIDVTSSSGISFSNLNSAQSVIGSFDSCHSSGVLASFEDEGLFDLCEVEAIKQHSRLSKTLEEVLDDKSALGYFAQYLETRNVLPLIHCWMDIEQFKFETQKLLNNTKEFVTDKHRCRSPMLSAPIDHDSLSVSTDCDSYTTDSYSLCDYSSYIISDSKLSADTKPTVNETKKLEVNSICDRFNETSQTISNASRNELNSSCSEELIRNIDKSPIRNKLLHKLTEEALKIFKTYISLEATESIKCTEEIRKEVIESICDTTKILKLSCFETVEKLIRDILEKDYFQSFLGSDYFCKHQIDVLTSGDVVLDDILYNETALFYFMEFLEQENSRNLLEFWIAASNFQLQLNEQKEFFDPIEAQSDAVVLYDKYFSLQAHSPLGFSDKIRFAVEQSICGENGVMLDCFHLPLTIVEQALEKNYLKSFVASQLFYKYLSELINSVQNSCNSTEKYSPSECSSEKSFCTNSTFLAMEVPQNMKRQKKDKGTDMNIDTRQLYDPDSLWKRKRHNRLSLGRISALGKYEPDFEPEPDKSVTSKLKIAVKKFVNIEEDSKKQEMAWQVAEMIVKDITNITLHDQKGFQS</sequence>
<evidence type="ECO:0000259" key="2">
    <source>
        <dbReference type="PROSITE" id="PS50132"/>
    </source>
</evidence>
<accession>A0AAN7ZJE0</accession>
<dbReference type="GO" id="GO:0005739">
    <property type="term" value="C:mitochondrion"/>
    <property type="evidence" value="ECO:0007669"/>
    <property type="project" value="TreeGrafter"/>
</dbReference>
<dbReference type="SMART" id="SM00315">
    <property type="entry name" value="RGS"/>
    <property type="match status" value="2"/>
</dbReference>
<evidence type="ECO:0000256" key="1">
    <source>
        <dbReference type="SAM" id="MobiDB-lite"/>
    </source>
</evidence>
<evidence type="ECO:0000313" key="4">
    <source>
        <dbReference type="Proteomes" id="UP001329430"/>
    </source>
</evidence>